<organism evidence="2 3">
    <name type="scientific">Falsiroseomonas oleicola</name>
    <dbReference type="NCBI Taxonomy" id="2801474"/>
    <lineage>
        <taxon>Bacteria</taxon>
        <taxon>Pseudomonadati</taxon>
        <taxon>Pseudomonadota</taxon>
        <taxon>Alphaproteobacteria</taxon>
        <taxon>Acetobacterales</taxon>
        <taxon>Roseomonadaceae</taxon>
        <taxon>Falsiroseomonas</taxon>
    </lineage>
</organism>
<sequence length="64" mass="7122">MAAPYDPPTEPRDLARHCMLSPKDLASVTRRRGDHSRLGYALMLIYLRHPGRPLSAGEVPPARS</sequence>
<proteinExistence type="predicted"/>
<dbReference type="Proteomes" id="UP000689967">
    <property type="component" value="Unassembled WGS sequence"/>
</dbReference>
<feature type="domain" description="DUF4158" evidence="1">
    <location>
        <begin position="5"/>
        <end position="62"/>
    </location>
</feature>
<dbReference type="InterPro" id="IPR025296">
    <property type="entry name" value="DUF4158"/>
</dbReference>
<evidence type="ECO:0000313" key="2">
    <source>
        <dbReference type="EMBL" id="MBU8547277.1"/>
    </source>
</evidence>
<evidence type="ECO:0000313" key="3">
    <source>
        <dbReference type="Proteomes" id="UP000689967"/>
    </source>
</evidence>
<protein>
    <submittedName>
        <fullName evidence="2">DUF4158 domain-containing protein</fullName>
    </submittedName>
</protein>
<comment type="caution">
    <text evidence="2">The sequence shown here is derived from an EMBL/GenBank/DDBJ whole genome shotgun (WGS) entry which is preliminary data.</text>
</comment>
<dbReference type="Pfam" id="PF13700">
    <property type="entry name" value="DUF4158"/>
    <property type="match status" value="1"/>
</dbReference>
<gene>
    <name evidence="2" type="ORF">JJQ90_26405</name>
</gene>
<name>A0ABS6HET6_9PROT</name>
<evidence type="ECO:0000259" key="1">
    <source>
        <dbReference type="Pfam" id="PF13700"/>
    </source>
</evidence>
<reference evidence="2 3" key="1">
    <citation type="submission" date="2021-01" db="EMBL/GenBank/DDBJ databases">
        <title>Roseomonas sp. nov, a bacterium isolated from an oil production mixture in Yumen Oilfield.</title>
        <authorList>
            <person name="Wu D."/>
        </authorList>
    </citation>
    <scope>NUCLEOTIDE SEQUENCE [LARGE SCALE GENOMIC DNA]</scope>
    <source>
        <strain evidence="2 3">ROY-5-3</strain>
    </source>
</reference>
<accession>A0ABS6HET6</accession>
<dbReference type="EMBL" id="JAERQM010000015">
    <property type="protein sequence ID" value="MBU8547277.1"/>
    <property type="molecule type" value="Genomic_DNA"/>
</dbReference>
<keyword evidence="3" id="KW-1185">Reference proteome</keyword>